<evidence type="ECO:0000256" key="6">
    <source>
        <dbReference type="ARBA" id="ARBA00023170"/>
    </source>
</evidence>
<keyword evidence="4" id="KW-0297">G-protein coupled receptor</keyword>
<keyword evidence="6" id="KW-0675">Receptor</keyword>
<dbReference type="CDD" id="cd00637">
    <property type="entry name" value="7tm_classA_rhodopsin-like"/>
    <property type="match status" value="1"/>
</dbReference>
<name>A0AAU9WLW2_9CNID</name>
<dbReference type="PRINTS" id="PR00237">
    <property type="entry name" value="GPCRRHODOPSN"/>
</dbReference>
<feature type="transmembrane region" description="Helical" evidence="8">
    <location>
        <begin position="272"/>
        <end position="293"/>
    </location>
</feature>
<evidence type="ECO:0000256" key="5">
    <source>
        <dbReference type="ARBA" id="ARBA00023136"/>
    </source>
</evidence>
<evidence type="ECO:0000256" key="3">
    <source>
        <dbReference type="ARBA" id="ARBA00022989"/>
    </source>
</evidence>
<dbReference type="InterPro" id="IPR050125">
    <property type="entry name" value="GPCR_opsins"/>
</dbReference>
<dbReference type="EMBL" id="CALNXJ010000016">
    <property type="protein sequence ID" value="CAH3118217.1"/>
    <property type="molecule type" value="Genomic_DNA"/>
</dbReference>
<evidence type="ECO:0000256" key="1">
    <source>
        <dbReference type="ARBA" id="ARBA00004141"/>
    </source>
</evidence>
<feature type="transmembrane region" description="Helical" evidence="8">
    <location>
        <begin position="239"/>
        <end position="260"/>
    </location>
</feature>
<evidence type="ECO:0000256" key="7">
    <source>
        <dbReference type="ARBA" id="ARBA00023224"/>
    </source>
</evidence>
<dbReference type="SMART" id="SM01381">
    <property type="entry name" value="7TM_GPCR_Srsx"/>
    <property type="match status" value="1"/>
</dbReference>
<sequence length="359" mass="40544">MSNLELPSRSLPAVITEAIACVSLNITSIIGNSLVCIAAYRNTNLRSTTNLYIIALAVSDLLCGTVEMTLASATLIVGRWEFGDALCQFQGFVDMFTSHVTPATLGLTAINRYVKIVKTSHYKRIFSPRRSKIWLSCLWLSLALYLLIARATNWVKIDFIQGYAMCSFHYPTSESQIVHYSITVGLLFVLPLCVGIFSYYKIFLKTHEHQQNVVSSLRNRTDNAAVSNAVKEIKLTRMLLLMAAGFLCCWIPMWALVLWFRFSPETSSRITALLATFFFYMSAVINPIIYAFTNDEFRREFRKLLCCRRERSRILPIRSLAAVITEASVCVALSVTCINRNILVCIVAYRNTKLQSTTN</sequence>
<dbReference type="GO" id="GO:0004930">
    <property type="term" value="F:G protein-coupled receptor activity"/>
    <property type="evidence" value="ECO:0007669"/>
    <property type="project" value="UniProtKB-KW"/>
</dbReference>
<dbReference type="InterPro" id="IPR017452">
    <property type="entry name" value="GPCR_Rhodpsn_7TM"/>
</dbReference>
<accession>A0AAU9WLW2</accession>
<keyword evidence="7" id="KW-0807">Transducer</keyword>
<feature type="non-terminal residue" evidence="10">
    <location>
        <position position="359"/>
    </location>
</feature>
<keyword evidence="5 8" id="KW-0472">Membrane</keyword>
<feature type="transmembrane region" description="Helical" evidence="8">
    <location>
        <begin position="12"/>
        <end position="40"/>
    </location>
</feature>
<reference evidence="10 11" key="1">
    <citation type="submission" date="2022-05" db="EMBL/GenBank/DDBJ databases">
        <authorList>
            <consortium name="Genoscope - CEA"/>
            <person name="William W."/>
        </authorList>
    </citation>
    <scope>NUCLEOTIDE SEQUENCE [LARGE SCALE GENOMIC DNA]</scope>
</reference>
<dbReference type="PROSITE" id="PS50262">
    <property type="entry name" value="G_PROTEIN_RECEP_F1_2"/>
    <property type="match status" value="1"/>
</dbReference>
<keyword evidence="3 8" id="KW-1133">Transmembrane helix</keyword>
<keyword evidence="2 8" id="KW-0812">Transmembrane</keyword>
<dbReference type="GO" id="GO:0016020">
    <property type="term" value="C:membrane"/>
    <property type="evidence" value="ECO:0007669"/>
    <property type="project" value="UniProtKB-SubCell"/>
</dbReference>
<evidence type="ECO:0000256" key="8">
    <source>
        <dbReference type="SAM" id="Phobius"/>
    </source>
</evidence>
<organism evidence="10 11">
    <name type="scientific">Pocillopora meandrina</name>
    <dbReference type="NCBI Taxonomy" id="46732"/>
    <lineage>
        <taxon>Eukaryota</taxon>
        <taxon>Metazoa</taxon>
        <taxon>Cnidaria</taxon>
        <taxon>Anthozoa</taxon>
        <taxon>Hexacorallia</taxon>
        <taxon>Scleractinia</taxon>
        <taxon>Astrocoeniina</taxon>
        <taxon>Pocilloporidae</taxon>
        <taxon>Pocillopora</taxon>
    </lineage>
</organism>
<evidence type="ECO:0000256" key="2">
    <source>
        <dbReference type="ARBA" id="ARBA00022692"/>
    </source>
</evidence>
<comment type="caution">
    <text evidence="10">The sequence shown here is derived from an EMBL/GenBank/DDBJ whole genome shotgun (WGS) entry which is preliminary data.</text>
</comment>
<evidence type="ECO:0000259" key="9">
    <source>
        <dbReference type="PROSITE" id="PS50262"/>
    </source>
</evidence>
<comment type="subcellular location">
    <subcellularLocation>
        <location evidence="1">Membrane</location>
        <topology evidence="1">Multi-pass membrane protein</topology>
    </subcellularLocation>
</comment>
<feature type="transmembrane region" description="Helical" evidence="8">
    <location>
        <begin position="134"/>
        <end position="157"/>
    </location>
</feature>
<evidence type="ECO:0000256" key="4">
    <source>
        <dbReference type="ARBA" id="ARBA00023040"/>
    </source>
</evidence>
<dbReference type="Gene3D" id="1.20.1070.10">
    <property type="entry name" value="Rhodopsin 7-helix transmembrane proteins"/>
    <property type="match status" value="1"/>
</dbReference>
<feature type="transmembrane region" description="Helical" evidence="8">
    <location>
        <begin position="52"/>
        <end position="76"/>
    </location>
</feature>
<evidence type="ECO:0000313" key="11">
    <source>
        <dbReference type="Proteomes" id="UP001159428"/>
    </source>
</evidence>
<keyword evidence="11" id="KW-1185">Reference proteome</keyword>
<protein>
    <recommendedName>
        <fullName evidence="9">G-protein coupled receptors family 1 profile domain-containing protein</fullName>
    </recommendedName>
</protein>
<feature type="transmembrane region" description="Helical" evidence="8">
    <location>
        <begin position="177"/>
        <end position="200"/>
    </location>
</feature>
<feature type="domain" description="G-protein coupled receptors family 1 profile" evidence="9">
    <location>
        <begin position="31"/>
        <end position="290"/>
    </location>
</feature>
<dbReference type="SUPFAM" id="SSF81321">
    <property type="entry name" value="Family A G protein-coupled receptor-like"/>
    <property type="match status" value="1"/>
</dbReference>
<feature type="transmembrane region" description="Helical" evidence="8">
    <location>
        <begin position="96"/>
        <end position="114"/>
    </location>
</feature>
<dbReference type="InterPro" id="IPR000276">
    <property type="entry name" value="GPCR_Rhodpsn"/>
</dbReference>
<dbReference type="Proteomes" id="UP001159428">
    <property type="component" value="Unassembled WGS sequence"/>
</dbReference>
<dbReference type="Pfam" id="PF00001">
    <property type="entry name" value="7tm_1"/>
    <property type="match status" value="1"/>
</dbReference>
<evidence type="ECO:0000313" key="10">
    <source>
        <dbReference type="EMBL" id="CAH3118217.1"/>
    </source>
</evidence>
<dbReference type="PANTHER" id="PTHR24240">
    <property type="entry name" value="OPSIN"/>
    <property type="match status" value="1"/>
</dbReference>
<dbReference type="AlphaFoldDB" id="A0AAU9WLW2"/>
<gene>
    <name evidence="10" type="ORF">PMEA_00007202</name>
</gene>
<proteinExistence type="predicted"/>